<feature type="compositionally biased region" description="Basic residues" evidence="1">
    <location>
        <begin position="278"/>
        <end position="289"/>
    </location>
</feature>
<organism evidence="2 3">
    <name type="scientific">Armillaria tabescens</name>
    <name type="common">Ringless honey mushroom</name>
    <name type="synonym">Agaricus tabescens</name>
    <dbReference type="NCBI Taxonomy" id="1929756"/>
    <lineage>
        <taxon>Eukaryota</taxon>
        <taxon>Fungi</taxon>
        <taxon>Dikarya</taxon>
        <taxon>Basidiomycota</taxon>
        <taxon>Agaricomycotina</taxon>
        <taxon>Agaricomycetes</taxon>
        <taxon>Agaricomycetidae</taxon>
        <taxon>Agaricales</taxon>
        <taxon>Marasmiineae</taxon>
        <taxon>Physalacriaceae</taxon>
        <taxon>Desarmillaria</taxon>
    </lineage>
</organism>
<evidence type="ECO:0000313" key="2">
    <source>
        <dbReference type="EMBL" id="KAK0437291.1"/>
    </source>
</evidence>
<dbReference type="EMBL" id="JAUEPS010000113">
    <property type="protein sequence ID" value="KAK0437291.1"/>
    <property type="molecule type" value="Genomic_DNA"/>
</dbReference>
<name>A0AA39J8R3_ARMTA</name>
<reference evidence="2" key="1">
    <citation type="submission" date="2023-06" db="EMBL/GenBank/DDBJ databases">
        <authorList>
            <consortium name="Lawrence Berkeley National Laboratory"/>
            <person name="Ahrendt S."/>
            <person name="Sahu N."/>
            <person name="Indic B."/>
            <person name="Wong-Bajracharya J."/>
            <person name="Merenyi Z."/>
            <person name="Ke H.-M."/>
            <person name="Monk M."/>
            <person name="Kocsube S."/>
            <person name="Drula E."/>
            <person name="Lipzen A."/>
            <person name="Balint B."/>
            <person name="Henrissat B."/>
            <person name="Andreopoulos B."/>
            <person name="Martin F.M."/>
            <person name="Harder C.B."/>
            <person name="Rigling D."/>
            <person name="Ford K.L."/>
            <person name="Foster G.D."/>
            <person name="Pangilinan J."/>
            <person name="Papanicolaou A."/>
            <person name="Barry K."/>
            <person name="LaButti K."/>
            <person name="Viragh M."/>
            <person name="Koriabine M."/>
            <person name="Yan M."/>
            <person name="Riley R."/>
            <person name="Champramary S."/>
            <person name="Plett K.L."/>
            <person name="Tsai I.J."/>
            <person name="Slot J."/>
            <person name="Sipos G."/>
            <person name="Plett J."/>
            <person name="Nagy L.G."/>
            <person name="Grigoriev I.V."/>
        </authorList>
    </citation>
    <scope>NUCLEOTIDE SEQUENCE</scope>
    <source>
        <strain evidence="2">CCBAS 213</strain>
    </source>
</reference>
<evidence type="ECO:0000256" key="1">
    <source>
        <dbReference type="SAM" id="MobiDB-lite"/>
    </source>
</evidence>
<feature type="compositionally biased region" description="Basic and acidic residues" evidence="1">
    <location>
        <begin position="302"/>
        <end position="316"/>
    </location>
</feature>
<evidence type="ECO:0000313" key="3">
    <source>
        <dbReference type="Proteomes" id="UP001175211"/>
    </source>
</evidence>
<feature type="region of interest" description="Disordered" evidence="1">
    <location>
        <begin position="278"/>
        <end position="318"/>
    </location>
</feature>
<dbReference type="RefSeq" id="XP_060322563.1">
    <property type="nucleotide sequence ID" value="XM_060480456.1"/>
</dbReference>
<comment type="caution">
    <text evidence="2">The sequence shown here is derived from an EMBL/GenBank/DDBJ whole genome shotgun (WGS) entry which is preliminary data.</text>
</comment>
<gene>
    <name evidence="2" type="ORF">EV420DRAFT_1753526</name>
</gene>
<dbReference type="AlphaFoldDB" id="A0AA39J8R3"/>
<protein>
    <submittedName>
        <fullName evidence="2">Uncharacterized protein</fullName>
    </submittedName>
</protein>
<sequence length="367" mass="40671">MSAQGHKLEEVVTTVEVGDGSMFAATIFQEDLPHTMPKSLPSCPKTGYTDVEDPCPSPTLSVATARKKACLLPIRMLSFKTDFEGSDGTRSTAQYDMHLHPQLILKDIIFFPNMLEHLADVVNSKLYLSTGNTRSLSQVPDGHDLHRRRVHEVLNATSGFTIGPEADLQRDCRNLQKLSSLVASTLVADLDQWSSIFQYSEKPILVMPYALAGGYLLLNKDIIAKAGLPNDLDGGIRLVIEVWMKESWNAKGVESGVSNRSALSFYAKHERAEVQTWWKKKTRKATKKRSTSDNGPGDVEGGDTKDEEGAKDDSAHRLPCNEGGFTKALKIIQQHWFNIYVLNAGSREWHTGSKITTSLPVAADRFR</sequence>
<keyword evidence="3" id="KW-1185">Reference proteome</keyword>
<dbReference type="Proteomes" id="UP001175211">
    <property type="component" value="Unassembled WGS sequence"/>
</dbReference>
<proteinExistence type="predicted"/>
<accession>A0AA39J8R3</accession>
<dbReference type="GeneID" id="85364004"/>